<dbReference type="EMBL" id="BAIR01000039">
    <property type="protein sequence ID" value="GAE20157.1"/>
    <property type="molecule type" value="Genomic_DNA"/>
</dbReference>
<dbReference type="STRING" id="1121100.GCA_000428105_01126"/>
<evidence type="ECO:0000313" key="2">
    <source>
        <dbReference type="Proteomes" id="UP000018842"/>
    </source>
</evidence>
<comment type="caution">
    <text evidence="1">The sequence shown here is derived from an EMBL/GenBank/DDBJ whole genome shotgun (WGS) entry which is preliminary data.</text>
</comment>
<evidence type="ECO:0008006" key="3">
    <source>
        <dbReference type="Google" id="ProtNLM"/>
    </source>
</evidence>
<dbReference type="AlphaFoldDB" id="W4PK49"/>
<gene>
    <name evidence="1" type="ORF">JCM6294_3314</name>
</gene>
<name>W4PK49_9BACE</name>
<organism evidence="1 2">
    <name type="scientific">Bacteroides pyogenes DSM 20611 = JCM 6294</name>
    <dbReference type="NCBI Taxonomy" id="1121100"/>
    <lineage>
        <taxon>Bacteria</taxon>
        <taxon>Pseudomonadati</taxon>
        <taxon>Bacteroidota</taxon>
        <taxon>Bacteroidia</taxon>
        <taxon>Bacteroidales</taxon>
        <taxon>Bacteroidaceae</taxon>
        <taxon>Bacteroides</taxon>
    </lineage>
</organism>
<evidence type="ECO:0000313" key="1">
    <source>
        <dbReference type="EMBL" id="GAE20157.1"/>
    </source>
</evidence>
<dbReference type="eggNOG" id="ENOG5032XC3">
    <property type="taxonomic scope" value="Bacteria"/>
</dbReference>
<dbReference type="Pfam" id="PF12954">
    <property type="entry name" value="DUF3843"/>
    <property type="match status" value="2"/>
</dbReference>
<sequence length="334" mass="39529">MAEQNQFEIMKENKIYMQEWLDFHQRVKVVDTDRWYLGFANRLAEMLAGLSLYREVDTYSRQETALLLTLYLEDCVADDGNWRQFIRWHHREYGRYLPFYTLTDNYFPDEINLEDIAFILWNFYSDIETDEVGNPLDDSLLKLAGVIYKLMDEIFEEAPISGHLAPEWFIGRDFMEIKRTPLPVPVPGGELPESAARFLEASGGKPLMFFDSHREWAAFAVEKMGWRDHDFIDSYKECRNFIMYGNPKGVLMALDIAECLAHEDNPCYDQKLAVVNAYRLFCEQGLCPFDLLKYAMEYRLLPDAQFPFEDGKRLLHENWDFVARWFLDEYYEGD</sequence>
<accession>W4PK49</accession>
<reference evidence="2" key="1">
    <citation type="journal article" date="2014" name="Genome">
        <title>Draft Genome Sequences of Three Strains of Bacteroides pyogenes Isolated from a Cat and Swine.</title>
        <authorList>
            <person name="Sakamoto M."/>
            <person name="Oshima K."/>
            <person name="Suda W."/>
            <person name="Kitamura K."/>
            <person name="Iida T."/>
            <person name="Hattori M."/>
            <person name="Ohkuma M."/>
        </authorList>
    </citation>
    <scope>NUCLEOTIDE SEQUENCE [LARGE SCALE GENOMIC DNA]</scope>
    <source>
        <strain evidence="2">JCM 6294</strain>
    </source>
</reference>
<dbReference type="InterPro" id="IPR024214">
    <property type="entry name" value="DUF3843"/>
</dbReference>
<proteinExistence type="predicted"/>
<protein>
    <recommendedName>
        <fullName evidence="3">DUF3843 family protein</fullName>
    </recommendedName>
</protein>
<dbReference type="Proteomes" id="UP000018842">
    <property type="component" value="Unassembled WGS sequence"/>
</dbReference>